<evidence type="ECO:0000313" key="2">
    <source>
        <dbReference type="EMBL" id="CAJ0577351.1"/>
    </source>
</evidence>
<keyword evidence="1" id="KW-0812">Transmembrane</keyword>
<comment type="caution">
    <text evidence="2">The sequence shown here is derived from an EMBL/GenBank/DDBJ whole genome shotgun (WGS) entry which is preliminary data.</text>
</comment>
<protein>
    <submittedName>
        <fullName evidence="2">Uncharacterized protein</fullName>
    </submittedName>
</protein>
<feature type="transmembrane region" description="Helical" evidence="1">
    <location>
        <begin position="151"/>
        <end position="170"/>
    </location>
</feature>
<sequence>MKLYDFICLFTWHCVGNDYGGIGINLVVTSGEIGFFYSMHLVLHALTIDRFILAFLGVRTHRFAQYLISVYMAVMCFLPLAPMWMMVGKITDRDKECWGGFWFDPTTFKATLNFYQDPEAAELFNQMRSASVVVMMGTIALNMAAFWRFKIMLVLTNVAFFFDVLLVKITDKATFFRREVWANMTQVYRYHASVFIAGMLFFCYVSTCRAQGKADIRHPPRRTFASVIAMVRRTSKTQSH</sequence>
<proteinExistence type="predicted"/>
<dbReference type="AlphaFoldDB" id="A0AA36G3E3"/>
<feature type="transmembrane region" description="Helical" evidence="1">
    <location>
        <begin position="190"/>
        <end position="207"/>
    </location>
</feature>
<evidence type="ECO:0000313" key="3">
    <source>
        <dbReference type="Proteomes" id="UP001177023"/>
    </source>
</evidence>
<dbReference type="Proteomes" id="UP001177023">
    <property type="component" value="Unassembled WGS sequence"/>
</dbReference>
<reference evidence="2" key="1">
    <citation type="submission" date="2023-06" db="EMBL/GenBank/DDBJ databases">
        <authorList>
            <person name="Delattre M."/>
        </authorList>
    </citation>
    <scope>NUCLEOTIDE SEQUENCE</scope>
    <source>
        <strain evidence="2">AF72</strain>
    </source>
</reference>
<dbReference type="EMBL" id="CATQJA010002650">
    <property type="protein sequence ID" value="CAJ0577351.1"/>
    <property type="molecule type" value="Genomic_DNA"/>
</dbReference>
<organism evidence="2 3">
    <name type="scientific">Mesorhabditis spiculigera</name>
    <dbReference type="NCBI Taxonomy" id="96644"/>
    <lineage>
        <taxon>Eukaryota</taxon>
        <taxon>Metazoa</taxon>
        <taxon>Ecdysozoa</taxon>
        <taxon>Nematoda</taxon>
        <taxon>Chromadorea</taxon>
        <taxon>Rhabditida</taxon>
        <taxon>Rhabditina</taxon>
        <taxon>Rhabditomorpha</taxon>
        <taxon>Rhabditoidea</taxon>
        <taxon>Rhabditidae</taxon>
        <taxon>Mesorhabditinae</taxon>
        <taxon>Mesorhabditis</taxon>
    </lineage>
</organism>
<evidence type="ECO:0000256" key="1">
    <source>
        <dbReference type="SAM" id="Phobius"/>
    </source>
</evidence>
<feature type="non-terminal residue" evidence="2">
    <location>
        <position position="240"/>
    </location>
</feature>
<accession>A0AA36G3E3</accession>
<keyword evidence="1" id="KW-1133">Transmembrane helix</keyword>
<keyword evidence="1" id="KW-0472">Membrane</keyword>
<name>A0AA36G3E3_9BILA</name>
<feature type="transmembrane region" description="Helical" evidence="1">
    <location>
        <begin position="63"/>
        <end position="85"/>
    </location>
</feature>
<gene>
    <name evidence="2" type="ORF">MSPICULIGERA_LOCUS15624</name>
</gene>
<keyword evidence="3" id="KW-1185">Reference proteome</keyword>